<proteinExistence type="inferred from homology"/>
<evidence type="ECO:0000313" key="9">
    <source>
        <dbReference type="EMBL" id="TMQ62744.1"/>
    </source>
</evidence>
<keyword evidence="4" id="KW-1134">Transmembrane beta strand</keyword>
<evidence type="ECO:0000256" key="4">
    <source>
        <dbReference type="ARBA" id="ARBA00022452"/>
    </source>
</evidence>
<feature type="chain" id="PRO_5022002549" evidence="8">
    <location>
        <begin position="24"/>
        <end position="522"/>
    </location>
</feature>
<keyword evidence="3" id="KW-0813">Transport</keyword>
<keyword evidence="8" id="KW-0732">Signal</keyword>
<evidence type="ECO:0000256" key="2">
    <source>
        <dbReference type="ARBA" id="ARBA00007613"/>
    </source>
</evidence>
<accession>A0A538TGL0</accession>
<protein>
    <submittedName>
        <fullName evidence="9">TolC family protein</fullName>
    </submittedName>
</protein>
<evidence type="ECO:0000256" key="7">
    <source>
        <dbReference type="ARBA" id="ARBA00023237"/>
    </source>
</evidence>
<feature type="signal peptide" evidence="8">
    <location>
        <begin position="1"/>
        <end position="23"/>
    </location>
</feature>
<dbReference type="PANTHER" id="PTHR30026">
    <property type="entry name" value="OUTER MEMBRANE PROTEIN TOLC"/>
    <property type="match status" value="1"/>
</dbReference>
<evidence type="ECO:0000256" key="1">
    <source>
        <dbReference type="ARBA" id="ARBA00004442"/>
    </source>
</evidence>
<evidence type="ECO:0000256" key="5">
    <source>
        <dbReference type="ARBA" id="ARBA00022692"/>
    </source>
</evidence>
<dbReference type="GO" id="GO:1990281">
    <property type="term" value="C:efflux pump complex"/>
    <property type="evidence" value="ECO:0007669"/>
    <property type="project" value="TreeGrafter"/>
</dbReference>
<sequence>MNLGKSKRIVALAPLLMAFALSAAPAFGAEHRMTLDEAINLALQKNEGLLIERESFAAAKAAVSSASGAYDPVAELDGGWSRSNEPLNSSFSGTLPNQIAPEASTAEGGVTLHQLLPTGGALSLRGRAARDKTEGSFARLSPAYSTRVGVELRQPLLRDRAIDGARLSVRVAKAGRRQADASLRRTLTETVAAVEQAYWALTAARLGVGVREEAVRLAEEQLNETRTRVQTGAVPGTEVAQPRAELERRRSELLAARETTARAENDLKLLILEDTDESMWLSEIAPADSAAVEVTPVDVAASLQRALAARPELGAARAVVERRHAETSFARSGVWPALDAVASYDRFGLAGSRNPAGPAGPLPSNLDGALAQSFQSLGDGDFDAARVALVLSLPIRNRTARAEADIARHVERQAEADLVRVRKAIRAEVLDAASALETAGQRIESSRAGREAAEVQLSAEKDRYETGLSTNFLVLTRQNDLSRARLDEISALTDYRMARAEMGRATGSLIEERGINVNGTRR</sequence>
<evidence type="ECO:0000313" key="10">
    <source>
        <dbReference type="Proteomes" id="UP000317691"/>
    </source>
</evidence>
<dbReference type="PANTHER" id="PTHR30026:SF20">
    <property type="entry name" value="OUTER MEMBRANE PROTEIN TOLC"/>
    <property type="match status" value="1"/>
</dbReference>
<dbReference type="InterPro" id="IPR051906">
    <property type="entry name" value="TolC-like"/>
</dbReference>
<keyword evidence="5" id="KW-0812">Transmembrane</keyword>
<dbReference type="GO" id="GO:0015288">
    <property type="term" value="F:porin activity"/>
    <property type="evidence" value="ECO:0007669"/>
    <property type="project" value="TreeGrafter"/>
</dbReference>
<dbReference type="InterPro" id="IPR003423">
    <property type="entry name" value="OMP_efflux"/>
</dbReference>
<keyword evidence="6" id="KW-0472">Membrane</keyword>
<dbReference type="Pfam" id="PF02321">
    <property type="entry name" value="OEP"/>
    <property type="match status" value="2"/>
</dbReference>
<dbReference type="EMBL" id="VBOZ01000036">
    <property type="protein sequence ID" value="TMQ62744.1"/>
    <property type="molecule type" value="Genomic_DNA"/>
</dbReference>
<organism evidence="9 10">
    <name type="scientific">Eiseniibacteriota bacterium</name>
    <dbReference type="NCBI Taxonomy" id="2212470"/>
    <lineage>
        <taxon>Bacteria</taxon>
        <taxon>Candidatus Eiseniibacteriota</taxon>
    </lineage>
</organism>
<dbReference type="AlphaFoldDB" id="A0A538TGL0"/>
<comment type="subcellular location">
    <subcellularLocation>
        <location evidence="1">Cell outer membrane</location>
    </subcellularLocation>
</comment>
<comment type="similarity">
    <text evidence="2">Belongs to the outer membrane factor (OMF) (TC 1.B.17) family.</text>
</comment>
<name>A0A538TGL0_UNCEI</name>
<dbReference type="SUPFAM" id="SSF56954">
    <property type="entry name" value="Outer membrane efflux proteins (OEP)"/>
    <property type="match status" value="1"/>
</dbReference>
<comment type="caution">
    <text evidence="9">The sequence shown here is derived from an EMBL/GenBank/DDBJ whole genome shotgun (WGS) entry which is preliminary data.</text>
</comment>
<dbReference type="Proteomes" id="UP000317691">
    <property type="component" value="Unassembled WGS sequence"/>
</dbReference>
<gene>
    <name evidence="9" type="ORF">E6K79_11870</name>
</gene>
<dbReference type="Gene3D" id="1.20.1600.10">
    <property type="entry name" value="Outer membrane efflux proteins (OEP)"/>
    <property type="match status" value="1"/>
</dbReference>
<reference evidence="9 10" key="1">
    <citation type="journal article" date="2019" name="Nat. Microbiol.">
        <title>Mediterranean grassland soil C-N compound turnover is dependent on rainfall and depth, and is mediated by genomically divergent microorganisms.</title>
        <authorList>
            <person name="Diamond S."/>
            <person name="Andeer P.F."/>
            <person name="Li Z."/>
            <person name="Crits-Christoph A."/>
            <person name="Burstein D."/>
            <person name="Anantharaman K."/>
            <person name="Lane K.R."/>
            <person name="Thomas B.C."/>
            <person name="Pan C."/>
            <person name="Northen T.R."/>
            <person name="Banfield J.F."/>
        </authorList>
    </citation>
    <scope>NUCLEOTIDE SEQUENCE [LARGE SCALE GENOMIC DNA]</scope>
    <source>
        <strain evidence="9">WS_9</strain>
    </source>
</reference>
<evidence type="ECO:0000256" key="8">
    <source>
        <dbReference type="SAM" id="SignalP"/>
    </source>
</evidence>
<dbReference type="GO" id="GO:0009279">
    <property type="term" value="C:cell outer membrane"/>
    <property type="evidence" value="ECO:0007669"/>
    <property type="project" value="UniProtKB-SubCell"/>
</dbReference>
<evidence type="ECO:0000256" key="6">
    <source>
        <dbReference type="ARBA" id="ARBA00023136"/>
    </source>
</evidence>
<keyword evidence="7" id="KW-0998">Cell outer membrane</keyword>
<evidence type="ECO:0000256" key="3">
    <source>
        <dbReference type="ARBA" id="ARBA00022448"/>
    </source>
</evidence>
<dbReference type="GO" id="GO:0015562">
    <property type="term" value="F:efflux transmembrane transporter activity"/>
    <property type="evidence" value="ECO:0007669"/>
    <property type="project" value="InterPro"/>
</dbReference>